<dbReference type="GO" id="GO:0004126">
    <property type="term" value="F:cytidine deaminase activity"/>
    <property type="evidence" value="ECO:0007669"/>
    <property type="project" value="UniProtKB-ARBA"/>
</dbReference>
<organism evidence="3 4">
    <name type="scientific">Siphonobacter aquaeclarae</name>
    <dbReference type="NCBI Taxonomy" id="563176"/>
    <lineage>
        <taxon>Bacteria</taxon>
        <taxon>Pseudomonadati</taxon>
        <taxon>Bacteroidota</taxon>
        <taxon>Cytophagia</taxon>
        <taxon>Cytophagales</taxon>
        <taxon>Cytophagaceae</taxon>
        <taxon>Siphonobacter</taxon>
    </lineage>
</organism>
<dbReference type="InterPro" id="IPR002125">
    <property type="entry name" value="CMP_dCMP_dom"/>
</dbReference>
<evidence type="ECO:0000259" key="2">
    <source>
        <dbReference type="PROSITE" id="PS51747"/>
    </source>
</evidence>
<proteinExistence type="inferred from homology"/>
<dbReference type="GO" id="GO:0008270">
    <property type="term" value="F:zinc ion binding"/>
    <property type="evidence" value="ECO:0007669"/>
    <property type="project" value="TreeGrafter"/>
</dbReference>
<dbReference type="STRING" id="563176.SAMN04488090_4740"/>
<sequence length="165" mass="18207">MMKTLQLRIQVNAYSTETELSAPEQTLLERAREATYQAYAPYSRFHVGAAVLLDDGTIFTANNQENAAFPSGSCAEQSAIFWIGANHPERKILSIAVVARPGDDRIFKPVSPCGACRQALLEYEHRQKQPIRLLMLQPGGGVLAMNAIADLLPVKFDADDLFDRA</sequence>
<dbReference type="InterPro" id="IPR016193">
    <property type="entry name" value="Cytidine_deaminase-like"/>
</dbReference>
<dbReference type="GO" id="GO:0055086">
    <property type="term" value="P:nucleobase-containing small molecule metabolic process"/>
    <property type="evidence" value="ECO:0007669"/>
    <property type="project" value="UniProtKB-ARBA"/>
</dbReference>
<evidence type="ECO:0000313" key="4">
    <source>
        <dbReference type="Proteomes" id="UP000198901"/>
    </source>
</evidence>
<dbReference type="Proteomes" id="UP000198901">
    <property type="component" value="Unassembled WGS sequence"/>
</dbReference>
<dbReference type="PANTHER" id="PTHR11644">
    <property type="entry name" value="CYTIDINE DEAMINASE"/>
    <property type="match status" value="1"/>
</dbReference>
<evidence type="ECO:0000256" key="1">
    <source>
        <dbReference type="ARBA" id="ARBA00006576"/>
    </source>
</evidence>
<dbReference type="Pfam" id="PF00383">
    <property type="entry name" value="dCMP_cyt_deam_1"/>
    <property type="match status" value="1"/>
</dbReference>
<dbReference type="SUPFAM" id="SSF53927">
    <property type="entry name" value="Cytidine deaminase-like"/>
    <property type="match status" value="1"/>
</dbReference>
<gene>
    <name evidence="3" type="ORF">SAMN04488090_4740</name>
</gene>
<evidence type="ECO:0000313" key="3">
    <source>
        <dbReference type="EMBL" id="SDM99821.1"/>
    </source>
</evidence>
<reference evidence="3 4" key="1">
    <citation type="submission" date="2016-10" db="EMBL/GenBank/DDBJ databases">
        <authorList>
            <person name="de Groot N.N."/>
        </authorList>
    </citation>
    <scope>NUCLEOTIDE SEQUENCE [LARGE SCALE GENOMIC DNA]</scope>
    <source>
        <strain evidence="3 4">DSM 21668</strain>
    </source>
</reference>
<dbReference type="GO" id="GO:0072527">
    <property type="term" value="P:pyrimidine-containing compound metabolic process"/>
    <property type="evidence" value="ECO:0007669"/>
    <property type="project" value="UniProtKB-ARBA"/>
</dbReference>
<dbReference type="PROSITE" id="PS51747">
    <property type="entry name" value="CYT_DCMP_DEAMINASES_2"/>
    <property type="match status" value="1"/>
</dbReference>
<dbReference type="CDD" id="cd01283">
    <property type="entry name" value="cytidine_deaminase"/>
    <property type="match status" value="1"/>
</dbReference>
<comment type="similarity">
    <text evidence="1">Belongs to the cytidine and deoxycytidylate deaminase family.</text>
</comment>
<protein>
    <submittedName>
        <fullName evidence="3">Cytidine deaminase</fullName>
    </submittedName>
</protein>
<name>A0A1G9XTM2_9BACT</name>
<feature type="domain" description="CMP/dCMP-type deaminase" evidence="2">
    <location>
        <begin position="22"/>
        <end position="159"/>
    </location>
</feature>
<dbReference type="GO" id="GO:0005829">
    <property type="term" value="C:cytosol"/>
    <property type="evidence" value="ECO:0007669"/>
    <property type="project" value="TreeGrafter"/>
</dbReference>
<dbReference type="AlphaFoldDB" id="A0A1G9XTM2"/>
<dbReference type="InterPro" id="IPR050202">
    <property type="entry name" value="Cyt/Deoxycyt_deaminase"/>
</dbReference>
<dbReference type="Gene3D" id="3.40.140.10">
    <property type="entry name" value="Cytidine Deaminase, domain 2"/>
    <property type="match status" value="1"/>
</dbReference>
<keyword evidence="4" id="KW-1185">Reference proteome</keyword>
<dbReference type="PANTHER" id="PTHR11644:SF2">
    <property type="entry name" value="CYTIDINE DEAMINASE"/>
    <property type="match status" value="1"/>
</dbReference>
<dbReference type="EMBL" id="FNGS01000011">
    <property type="protein sequence ID" value="SDM99821.1"/>
    <property type="molecule type" value="Genomic_DNA"/>
</dbReference>
<dbReference type="RefSeq" id="WP_218126708.1">
    <property type="nucleotide sequence ID" value="NZ_FNGS01000011.1"/>
</dbReference>
<accession>A0A1G9XTM2</accession>
<dbReference type="NCBIfam" id="NF004064">
    <property type="entry name" value="PRK05578.1"/>
    <property type="match status" value="1"/>
</dbReference>